<proteinExistence type="predicted"/>
<organism evidence="1 2">
    <name type="scientific">Novosphingobium piscinae</name>
    <dbReference type="NCBI Taxonomy" id="1507448"/>
    <lineage>
        <taxon>Bacteria</taxon>
        <taxon>Pseudomonadati</taxon>
        <taxon>Pseudomonadota</taxon>
        <taxon>Alphaproteobacteria</taxon>
        <taxon>Sphingomonadales</taxon>
        <taxon>Sphingomonadaceae</taxon>
        <taxon>Novosphingobium</taxon>
    </lineage>
</organism>
<dbReference type="AlphaFoldDB" id="A0A7X1FY41"/>
<name>A0A7X1FY41_9SPHN</name>
<accession>A0A7X1FY41</accession>
<evidence type="ECO:0000313" key="2">
    <source>
        <dbReference type="Proteomes" id="UP000551327"/>
    </source>
</evidence>
<evidence type="ECO:0000313" key="1">
    <source>
        <dbReference type="EMBL" id="MBC2669063.1"/>
    </source>
</evidence>
<dbReference type="SUPFAM" id="SSF52266">
    <property type="entry name" value="SGNH hydrolase"/>
    <property type="match status" value="1"/>
</dbReference>
<comment type="caution">
    <text evidence="1">The sequence shown here is derived from an EMBL/GenBank/DDBJ whole genome shotgun (WGS) entry which is preliminary data.</text>
</comment>
<evidence type="ECO:0008006" key="3">
    <source>
        <dbReference type="Google" id="ProtNLM"/>
    </source>
</evidence>
<gene>
    <name evidence="1" type="ORF">H7F53_07905</name>
</gene>
<dbReference type="RefSeq" id="WP_185678952.1">
    <property type="nucleotide sequence ID" value="NZ_JACLAX010000006.1"/>
</dbReference>
<keyword evidence="2" id="KW-1185">Reference proteome</keyword>
<reference evidence="1 2" key="1">
    <citation type="submission" date="2020-08" db="EMBL/GenBank/DDBJ databases">
        <title>The genome sequence of type strain Novosphingobium piscinae KCTC 42194.</title>
        <authorList>
            <person name="Liu Y."/>
        </authorList>
    </citation>
    <scope>NUCLEOTIDE SEQUENCE [LARGE SCALE GENOMIC DNA]</scope>
    <source>
        <strain evidence="1 2">KCTC 42194</strain>
    </source>
</reference>
<dbReference type="EMBL" id="JACLAX010000006">
    <property type="protein sequence ID" value="MBC2669063.1"/>
    <property type="molecule type" value="Genomic_DNA"/>
</dbReference>
<protein>
    <recommendedName>
        <fullName evidence="3">SGNH/GDSL hydrolase family protein</fullName>
    </recommendedName>
</protein>
<dbReference type="Proteomes" id="UP000551327">
    <property type="component" value="Unassembled WGS sequence"/>
</dbReference>
<sequence length="268" mass="29968">MLEILQRWVRGSARGKHTPRILMFGDSHTVAIAQALAFRADNPEPVLPPIELYRLRKVKAEVEIGDTDIDQFCRKIERLSPSDAVFSAIGGNQYAVVSTVRTPPFFDLIESLPPDQKVADDSVIVPTRVVESYIASGVFNSDGPMLRKIRASTRARVFHLTPPPPKEDNDFLKKFHESRFAAEGLGEMEPQSPELRLACWKMQRNSLEKLCAEISVELLPPPTATVGQRGFLQAHYYGKDVTHANRRYGEQVLRQIAARACEGCEVAS</sequence>